<feature type="transmembrane region" description="Helical" evidence="1">
    <location>
        <begin position="215"/>
        <end position="233"/>
    </location>
</feature>
<feature type="transmembrane region" description="Helical" evidence="1">
    <location>
        <begin position="68"/>
        <end position="87"/>
    </location>
</feature>
<reference evidence="2" key="1">
    <citation type="submission" date="2022-04" db="EMBL/GenBank/DDBJ databases">
        <title>Genomic mining of Alcaligenes faecalis D334 producing ectoin and derivatives.</title>
        <authorList>
            <person name="Doan V.T."/>
            <person name="Quach N.T."/>
            <person name="Vu T.-H.-N."/>
            <person name="Phi Q.-T."/>
        </authorList>
    </citation>
    <scope>NUCLEOTIDE SEQUENCE</scope>
    <source>
        <strain evidence="2">D334</strain>
    </source>
</reference>
<feature type="transmembrane region" description="Helical" evidence="1">
    <location>
        <begin position="99"/>
        <end position="117"/>
    </location>
</feature>
<sequence>MTLTTPNTAFTKPHPICINLTAAWIALATSCIVWPFSWAGFSSQIVGACMLLPCLAGGQNWPAAVRKFFGLAWIPYLLLCGILFFHLMQGSEHSELLVFIAYMFKIPVLGLLTYGAMHTLQRLGFSSSATMQVFWLAVILPLILMVFQLLIPSFHEWSIEQLGGFRVEQVISGNHHGHPFRFLGPNGFLFSSHGVAFAFAALGMLVWRSNTGSRAVTYSFLCIEITCLLAALLSGRSALPLIGIYILTSLFLAHSLRQRLSLCLVYVVIGLLLALLPRVSKDGQQLITWLLEPIQTSLERGTLASASLDVTLESYQGLPTNSPQTTSQQPMNEQSFSFHAGDLVKPSSLVGQGVYFRDNEQYEERGLAYSDSGFVRLTYLVGYLGCMLFILFWLLLFVSTWRRSRHSPLLSRTYLTLFTVYSLIFFVKSEWLYQNFFIFYFFLLFHHFDSAANQNHAYHIRQSVAATA</sequence>
<dbReference type="RefSeq" id="WP_247966376.1">
    <property type="nucleotide sequence ID" value="NZ_CP095873.1"/>
</dbReference>
<keyword evidence="1" id="KW-0472">Membrane</keyword>
<feature type="transmembrane region" description="Helical" evidence="1">
    <location>
        <begin position="188"/>
        <end position="208"/>
    </location>
</feature>
<feature type="transmembrane region" description="Helical" evidence="1">
    <location>
        <begin position="409"/>
        <end position="427"/>
    </location>
</feature>
<feature type="transmembrane region" description="Helical" evidence="1">
    <location>
        <begin position="263"/>
        <end position="280"/>
    </location>
</feature>
<keyword evidence="1" id="KW-1133">Transmembrane helix</keyword>
<dbReference type="AlphaFoldDB" id="A0AAE9H7K9"/>
<feature type="transmembrane region" description="Helical" evidence="1">
    <location>
        <begin position="129"/>
        <end position="151"/>
    </location>
</feature>
<feature type="transmembrane region" description="Helical" evidence="1">
    <location>
        <begin position="239"/>
        <end position="256"/>
    </location>
</feature>
<proteinExistence type="predicted"/>
<organism evidence="2 3">
    <name type="scientific">Alcaligenes faecalis</name>
    <dbReference type="NCBI Taxonomy" id="511"/>
    <lineage>
        <taxon>Bacteria</taxon>
        <taxon>Pseudomonadati</taxon>
        <taxon>Pseudomonadota</taxon>
        <taxon>Betaproteobacteria</taxon>
        <taxon>Burkholderiales</taxon>
        <taxon>Alcaligenaceae</taxon>
        <taxon>Alcaligenes</taxon>
    </lineage>
</organism>
<evidence type="ECO:0000256" key="1">
    <source>
        <dbReference type="SAM" id="Phobius"/>
    </source>
</evidence>
<evidence type="ECO:0008006" key="4">
    <source>
        <dbReference type="Google" id="ProtNLM"/>
    </source>
</evidence>
<evidence type="ECO:0000313" key="2">
    <source>
        <dbReference type="EMBL" id="UPL21895.1"/>
    </source>
</evidence>
<accession>A0AAE9H7K9</accession>
<dbReference type="EMBL" id="CP095873">
    <property type="protein sequence ID" value="UPL21895.1"/>
    <property type="molecule type" value="Genomic_DNA"/>
</dbReference>
<feature type="transmembrane region" description="Helical" evidence="1">
    <location>
        <begin position="377"/>
        <end position="397"/>
    </location>
</feature>
<feature type="transmembrane region" description="Helical" evidence="1">
    <location>
        <begin position="433"/>
        <end position="452"/>
    </location>
</feature>
<gene>
    <name evidence="2" type="ORF">MXF72_02105</name>
</gene>
<protein>
    <recommendedName>
        <fullName evidence="4">O-antigen ligase domain-containing protein</fullName>
    </recommendedName>
</protein>
<keyword evidence="1" id="KW-0812">Transmembrane</keyword>
<dbReference type="Proteomes" id="UP000830925">
    <property type="component" value="Chromosome"/>
</dbReference>
<evidence type="ECO:0000313" key="3">
    <source>
        <dbReference type="Proteomes" id="UP000830925"/>
    </source>
</evidence>
<name>A0AAE9H7K9_ALCFA</name>